<evidence type="ECO:0000313" key="2">
    <source>
        <dbReference type="EMBL" id="CAK0820660.1"/>
    </source>
</evidence>
<dbReference type="EMBL" id="CAUYUJ010007418">
    <property type="protein sequence ID" value="CAK0820660.1"/>
    <property type="molecule type" value="Genomic_DNA"/>
</dbReference>
<proteinExistence type="predicted"/>
<dbReference type="Proteomes" id="UP001189429">
    <property type="component" value="Unassembled WGS sequence"/>
</dbReference>
<evidence type="ECO:0000313" key="3">
    <source>
        <dbReference type="Proteomes" id="UP001189429"/>
    </source>
</evidence>
<reference evidence="2" key="1">
    <citation type="submission" date="2023-10" db="EMBL/GenBank/DDBJ databases">
        <authorList>
            <person name="Chen Y."/>
            <person name="Shah S."/>
            <person name="Dougan E. K."/>
            <person name="Thang M."/>
            <person name="Chan C."/>
        </authorList>
    </citation>
    <scope>NUCLEOTIDE SEQUENCE [LARGE SCALE GENOMIC DNA]</scope>
</reference>
<name>A0ABN9RN86_9DINO</name>
<protein>
    <submittedName>
        <fullName evidence="2">Uncharacterized protein</fullName>
    </submittedName>
</protein>
<organism evidence="2 3">
    <name type="scientific">Prorocentrum cordatum</name>
    <dbReference type="NCBI Taxonomy" id="2364126"/>
    <lineage>
        <taxon>Eukaryota</taxon>
        <taxon>Sar</taxon>
        <taxon>Alveolata</taxon>
        <taxon>Dinophyceae</taxon>
        <taxon>Prorocentrales</taxon>
        <taxon>Prorocentraceae</taxon>
        <taxon>Prorocentrum</taxon>
    </lineage>
</organism>
<feature type="region of interest" description="Disordered" evidence="1">
    <location>
        <begin position="1"/>
        <end position="24"/>
    </location>
</feature>
<evidence type="ECO:0000256" key="1">
    <source>
        <dbReference type="SAM" id="MobiDB-lite"/>
    </source>
</evidence>
<accession>A0ABN9RN86</accession>
<comment type="caution">
    <text evidence="2">The sequence shown here is derived from an EMBL/GenBank/DDBJ whole genome shotgun (WGS) entry which is preliminary data.</text>
</comment>
<feature type="compositionally biased region" description="Low complexity" evidence="1">
    <location>
        <begin position="7"/>
        <end position="21"/>
    </location>
</feature>
<gene>
    <name evidence="2" type="ORF">PCOR1329_LOCUS22252</name>
</gene>
<sequence length="268" mass="29259">VEPSPLVRGGAARAASPSPSSVRRRRRRAAVVSASLRRRLRFVVAVVAVVAVVVVRVRTYTRFPPSWVPAGGGFLRRRGWIRLGQSSCQNAPQELAGRSHHRFRRPPPQDGLIAEWALAWESTHVLAKLVAPVDIGHFAHTVFEEYWHLAPHSGKGGCSATARWVRSLARPQDVADVLARQSLLRGAGAARASQMLRLVRHRGGGGGLEARAVADDGSPEVEAYRAFSEGFSVVLTGVERLFEPAFKLCSRNTRCPWSWACPSTPTPT</sequence>
<feature type="non-terminal residue" evidence="2">
    <location>
        <position position="1"/>
    </location>
</feature>
<keyword evidence="3" id="KW-1185">Reference proteome</keyword>